<dbReference type="PANTHER" id="PTHR22916:SF3">
    <property type="entry name" value="UDP-GLCNAC:BETAGAL BETA-1,3-N-ACETYLGLUCOSAMINYLTRANSFERASE-LIKE PROTEIN 1"/>
    <property type="match status" value="1"/>
</dbReference>
<dbReference type="eggNOG" id="COG1216">
    <property type="taxonomic scope" value="Bacteria"/>
</dbReference>
<organism evidence="2 3">
    <name type="scientific">Leyella stercorea DSM 18206</name>
    <dbReference type="NCBI Taxonomy" id="1002367"/>
    <lineage>
        <taxon>Bacteria</taxon>
        <taxon>Pseudomonadati</taxon>
        <taxon>Bacteroidota</taxon>
        <taxon>Bacteroidia</taxon>
        <taxon>Bacteroidales</taxon>
        <taxon>Prevotellaceae</taxon>
        <taxon>Leyella</taxon>
    </lineage>
</organism>
<feature type="domain" description="Glycosyltransferase 2-like" evidence="1">
    <location>
        <begin position="5"/>
        <end position="133"/>
    </location>
</feature>
<dbReference type="PATRIC" id="fig|1002367.3.peg.1015"/>
<name>G6AXC0_9BACT</name>
<evidence type="ECO:0000259" key="1">
    <source>
        <dbReference type="Pfam" id="PF00535"/>
    </source>
</evidence>
<dbReference type="InterPro" id="IPR029044">
    <property type="entry name" value="Nucleotide-diphossugar_trans"/>
</dbReference>
<accession>G6AXC0</accession>
<dbReference type="GO" id="GO:0016758">
    <property type="term" value="F:hexosyltransferase activity"/>
    <property type="evidence" value="ECO:0007669"/>
    <property type="project" value="UniProtKB-ARBA"/>
</dbReference>
<reference evidence="2 3" key="1">
    <citation type="submission" date="2011-08" db="EMBL/GenBank/DDBJ databases">
        <authorList>
            <person name="Weinstock G."/>
            <person name="Sodergren E."/>
            <person name="Clifton S."/>
            <person name="Fulton L."/>
            <person name="Fulton B."/>
            <person name="Courtney L."/>
            <person name="Fronick C."/>
            <person name="Harrison M."/>
            <person name="Strong C."/>
            <person name="Farmer C."/>
            <person name="Delahaunty K."/>
            <person name="Markovic C."/>
            <person name="Hall O."/>
            <person name="Minx P."/>
            <person name="Tomlinson C."/>
            <person name="Mitreva M."/>
            <person name="Hou S."/>
            <person name="Chen J."/>
            <person name="Wollam A."/>
            <person name="Pepin K.H."/>
            <person name="Johnson M."/>
            <person name="Bhonagiri V."/>
            <person name="Zhang X."/>
            <person name="Suruliraj S."/>
            <person name="Warren W."/>
            <person name="Chinwalla A."/>
            <person name="Mardis E.R."/>
            <person name="Wilson R.K."/>
        </authorList>
    </citation>
    <scope>NUCLEOTIDE SEQUENCE [LARGE SCALE GENOMIC DNA]</scope>
    <source>
        <strain evidence="2 3">DSM 18206</strain>
    </source>
</reference>
<dbReference type="InterPro" id="IPR001173">
    <property type="entry name" value="Glyco_trans_2-like"/>
</dbReference>
<comment type="caution">
    <text evidence="2">The sequence shown here is derived from an EMBL/GenBank/DDBJ whole genome shotgun (WGS) entry which is preliminary data.</text>
</comment>
<dbReference type="EMBL" id="AFZZ01000110">
    <property type="protein sequence ID" value="EHJ40662.1"/>
    <property type="molecule type" value="Genomic_DNA"/>
</dbReference>
<dbReference type="SUPFAM" id="SSF53448">
    <property type="entry name" value="Nucleotide-diphospho-sugar transferases"/>
    <property type="match status" value="1"/>
</dbReference>
<dbReference type="Pfam" id="PF00535">
    <property type="entry name" value="Glycos_transf_2"/>
    <property type="match status" value="1"/>
</dbReference>
<protein>
    <submittedName>
        <fullName evidence="2">Glycosyltransferase, group 2 family protein</fullName>
    </submittedName>
</protein>
<evidence type="ECO:0000313" key="3">
    <source>
        <dbReference type="Proteomes" id="UP000004407"/>
    </source>
</evidence>
<dbReference type="GeneID" id="78336982"/>
<evidence type="ECO:0000313" key="2">
    <source>
        <dbReference type="EMBL" id="EHJ40662.1"/>
    </source>
</evidence>
<dbReference type="PANTHER" id="PTHR22916">
    <property type="entry name" value="GLYCOSYLTRANSFERASE"/>
    <property type="match status" value="1"/>
</dbReference>
<dbReference type="Gene3D" id="3.90.550.10">
    <property type="entry name" value="Spore Coat Polysaccharide Biosynthesis Protein SpsA, Chain A"/>
    <property type="match status" value="1"/>
</dbReference>
<gene>
    <name evidence="2" type="ORF">HMPREF0673_01273</name>
</gene>
<dbReference type="RefSeq" id="WP_007899195.1">
    <property type="nucleotide sequence ID" value="NZ_JH379413.1"/>
</dbReference>
<keyword evidence="2" id="KW-0808">Transferase</keyword>
<sequence>MIKVTILMPVYNGSLYLQRSIGSVMAQTYADWQLVALDDGSTDDSLSVLKQLAAADKRIKIMTKTNDGKGNTARNIDIMSAEAEGDYIFYMSQDDYISADLLQHAVTRIEETGAEIVVPDMLLANADGSTEQAKGSFPPNGDYSILLTGIEAFALCIDFSIHGFALIHRRLMFANDCDTRYFDSDEYNTRVQYLRANKTAFCHGTFFYYQGNAEAMTKKFAPKQFQRLNTIVMLGKKAEQEHMPKEVMTRVRRWQMKVYLNVLILLFNNAGNMSRAEYKEAVKRFRQFEHGVRFSGYRRSILKGLNVYEKALTIIYFACGTCRHLHMLHNVYKHLKH</sequence>
<proteinExistence type="predicted"/>
<dbReference type="AlphaFoldDB" id="G6AXC0"/>
<dbReference type="HOGENOM" id="CLU_025996_25_1_10"/>
<dbReference type="Proteomes" id="UP000004407">
    <property type="component" value="Unassembled WGS sequence"/>
</dbReference>